<keyword evidence="2" id="KW-0732">Signal</keyword>
<dbReference type="Gene3D" id="1.10.10.800">
    <property type="match status" value="1"/>
</dbReference>
<dbReference type="AlphaFoldDB" id="A0A9P4LUC5"/>
<accession>A0A9P4LUC5</accession>
<evidence type="ECO:0000313" key="4">
    <source>
        <dbReference type="Proteomes" id="UP000799777"/>
    </source>
</evidence>
<dbReference type="PANTHER" id="PTHR47751">
    <property type="entry name" value="SUPERFAMILY HYDROLASE, PUTATIVE (AFU_ORTHOLOGUE AFUA_2G16580)-RELATED"/>
    <property type="match status" value="1"/>
</dbReference>
<dbReference type="Gene3D" id="3.40.50.1820">
    <property type="entry name" value="alpha/beta hydrolase"/>
    <property type="match status" value="1"/>
</dbReference>
<reference evidence="3" key="1">
    <citation type="journal article" date="2020" name="Stud. Mycol.">
        <title>101 Dothideomycetes genomes: a test case for predicting lifestyles and emergence of pathogens.</title>
        <authorList>
            <person name="Haridas S."/>
            <person name="Albert R."/>
            <person name="Binder M."/>
            <person name="Bloem J."/>
            <person name="Labutti K."/>
            <person name="Salamov A."/>
            <person name="Andreopoulos B."/>
            <person name="Baker S."/>
            <person name="Barry K."/>
            <person name="Bills G."/>
            <person name="Bluhm B."/>
            <person name="Cannon C."/>
            <person name="Castanera R."/>
            <person name="Culley D."/>
            <person name="Daum C."/>
            <person name="Ezra D."/>
            <person name="Gonzalez J."/>
            <person name="Henrissat B."/>
            <person name="Kuo A."/>
            <person name="Liang C."/>
            <person name="Lipzen A."/>
            <person name="Lutzoni F."/>
            <person name="Magnuson J."/>
            <person name="Mondo S."/>
            <person name="Nolan M."/>
            <person name="Ohm R."/>
            <person name="Pangilinan J."/>
            <person name="Park H.-J."/>
            <person name="Ramirez L."/>
            <person name="Alfaro M."/>
            <person name="Sun H."/>
            <person name="Tritt A."/>
            <person name="Yoshinaga Y."/>
            <person name="Zwiers L.-H."/>
            <person name="Turgeon B."/>
            <person name="Goodwin S."/>
            <person name="Spatafora J."/>
            <person name="Crous P."/>
            <person name="Grigoriev I."/>
        </authorList>
    </citation>
    <scope>NUCLEOTIDE SEQUENCE</scope>
    <source>
        <strain evidence="3">CBS 110217</strain>
    </source>
</reference>
<name>A0A9P4LUC5_9PLEO</name>
<dbReference type="InterPro" id="IPR029058">
    <property type="entry name" value="AB_hydrolase_fold"/>
</dbReference>
<feature type="signal peptide" evidence="2">
    <location>
        <begin position="1"/>
        <end position="24"/>
    </location>
</feature>
<keyword evidence="4" id="KW-1185">Reference proteome</keyword>
<proteinExistence type="inferred from homology"/>
<protein>
    <submittedName>
        <fullName evidence="3">Uncharacterized protein</fullName>
    </submittedName>
</protein>
<evidence type="ECO:0000313" key="3">
    <source>
        <dbReference type="EMBL" id="KAF2035609.1"/>
    </source>
</evidence>
<organism evidence="3 4">
    <name type="scientific">Setomelanomma holmii</name>
    <dbReference type="NCBI Taxonomy" id="210430"/>
    <lineage>
        <taxon>Eukaryota</taxon>
        <taxon>Fungi</taxon>
        <taxon>Dikarya</taxon>
        <taxon>Ascomycota</taxon>
        <taxon>Pezizomycotina</taxon>
        <taxon>Dothideomycetes</taxon>
        <taxon>Pleosporomycetidae</taxon>
        <taxon>Pleosporales</taxon>
        <taxon>Pleosporineae</taxon>
        <taxon>Phaeosphaeriaceae</taxon>
        <taxon>Setomelanomma</taxon>
    </lineage>
</organism>
<dbReference type="EMBL" id="ML978157">
    <property type="protein sequence ID" value="KAF2035609.1"/>
    <property type="molecule type" value="Genomic_DNA"/>
</dbReference>
<comment type="caution">
    <text evidence="3">The sequence shown here is derived from an EMBL/GenBank/DDBJ whole genome shotgun (WGS) entry which is preliminary data.</text>
</comment>
<dbReference type="OrthoDB" id="2498029at2759"/>
<dbReference type="InterPro" id="IPR051411">
    <property type="entry name" value="Polyketide_trans_af380"/>
</dbReference>
<evidence type="ECO:0000256" key="2">
    <source>
        <dbReference type="SAM" id="SignalP"/>
    </source>
</evidence>
<dbReference type="PANTHER" id="PTHR47751:SF1">
    <property type="entry name" value="SUPERFAMILY HYDROLASE, PUTATIVE (AFU_ORTHOLOGUE AFUA_2G16580)-RELATED"/>
    <property type="match status" value="1"/>
</dbReference>
<comment type="similarity">
    <text evidence="1">Belongs to the polyketide transferase af380 family.</text>
</comment>
<dbReference type="Proteomes" id="UP000799777">
    <property type="component" value="Unassembled WGS sequence"/>
</dbReference>
<feature type="chain" id="PRO_5040331684" evidence="2">
    <location>
        <begin position="25"/>
        <end position="304"/>
    </location>
</feature>
<gene>
    <name evidence="3" type="ORF">EK21DRAFT_96807</name>
</gene>
<evidence type="ECO:0000256" key="1">
    <source>
        <dbReference type="ARBA" id="ARBA00029464"/>
    </source>
</evidence>
<sequence>MEFITRAIVTIGIAAAICARPATAQNLNIFTVHPVTFPSQYRMTVAGNLYIRNHLSLSINTSVIVSTNLYATKLAEQGFVTLSINVSFWGGSEGEPRNAVAPDLYAESSSVVVDFLGTEDFVDRERIGGFRICGSESFIIINRNGLRRAQSFEQRKESINTASQQRWNETDGGAIRYTGGTPQAITNSSTAVDREFFDFYRTPRGEFTPEGSLPTLTTYPTLSSNVKFMNVYPFNDIDSISPRPLLFIAGDLAHSRAFSEDAYALAAEPKELYWVPSAGYVDLYDRVQLIPFEKLTQFFRTSLV</sequence>
<dbReference type="SUPFAM" id="SSF53474">
    <property type="entry name" value="alpha/beta-Hydrolases"/>
    <property type="match status" value="2"/>
</dbReference>